<dbReference type="Proteomes" id="UP000050525">
    <property type="component" value="Unassembled WGS sequence"/>
</dbReference>
<keyword evidence="3" id="KW-1185">Reference proteome</keyword>
<gene>
    <name evidence="2" type="ORF">Y1Q_0018918</name>
</gene>
<proteinExistence type="predicted"/>
<accession>A0A151M372</accession>
<evidence type="ECO:0000256" key="1">
    <source>
        <dbReference type="SAM" id="MobiDB-lite"/>
    </source>
</evidence>
<sequence>MSQLFRDCSLFPNDQLQEEPSVTLQLLPLSSSIPWSSTDDELEEVGSQEETSPAEPASKGSGSRGSVPPRAPP</sequence>
<feature type="compositionally biased region" description="Acidic residues" evidence="1">
    <location>
        <begin position="38"/>
        <end position="47"/>
    </location>
</feature>
<protein>
    <submittedName>
        <fullName evidence="2">Uncharacterized protein</fullName>
    </submittedName>
</protein>
<feature type="region of interest" description="Disordered" evidence="1">
    <location>
        <begin position="32"/>
        <end position="73"/>
    </location>
</feature>
<name>A0A151M372_ALLMI</name>
<evidence type="ECO:0000313" key="2">
    <source>
        <dbReference type="EMBL" id="KYO18948.1"/>
    </source>
</evidence>
<evidence type="ECO:0000313" key="3">
    <source>
        <dbReference type="Proteomes" id="UP000050525"/>
    </source>
</evidence>
<dbReference type="EMBL" id="AKHW03006769">
    <property type="protein sequence ID" value="KYO18948.1"/>
    <property type="molecule type" value="Genomic_DNA"/>
</dbReference>
<organism evidence="2 3">
    <name type="scientific">Alligator mississippiensis</name>
    <name type="common">American alligator</name>
    <dbReference type="NCBI Taxonomy" id="8496"/>
    <lineage>
        <taxon>Eukaryota</taxon>
        <taxon>Metazoa</taxon>
        <taxon>Chordata</taxon>
        <taxon>Craniata</taxon>
        <taxon>Vertebrata</taxon>
        <taxon>Euteleostomi</taxon>
        <taxon>Archelosauria</taxon>
        <taxon>Archosauria</taxon>
        <taxon>Crocodylia</taxon>
        <taxon>Alligatoridae</taxon>
        <taxon>Alligatorinae</taxon>
        <taxon>Alligator</taxon>
    </lineage>
</organism>
<dbReference type="AlphaFoldDB" id="A0A151M372"/>
<reference evidence="2 3" key="1">
    <citation type="journal article" date="2012" name="Genome Biol.">
        <title>Sequencing three crocodilian genomes to illuminate the evolution of archosaurs and amniotes.</title>
        <authorList>
            <person name="St John J.A."/>
            <person name="Braun E.L."/>
            <person name="Isberg S.R."/>
            <person name="Miles L.G."/>
            <person name="Chong A.Y."/>
            <person name="Gongora J."/>
            <person name="Dalzell P."/>
            <person name="Moran C."/>
            <person name="Bed'hom B."/>
            <person name="Abzhanov A."/>
            <person name="Burgess S.C."/>
            <person name="Cooksey A.M."/>
            <person name="Castoe T.A."/>
            <person name="Crawford N.G."/>
            <person name="Densmore L.D."/>
            <person name="Drew J.C."/>
            <person name="Edwards S.V."/>
            <person name="Faircloth B.C."/>
            <person name="Fujita M.K."/>
            <person name="Greenwold M.J."/>
            <person name="Hoffmann F.G."/>
            <person name="Howard J.M."/>
            <person name="Iguchi T."/>
            <person name="Janes D.E."/>
            <person name="Khan S.Y."/>
            <person name="Kohno S."/>
            <person name="de Koning A.J."/>
            <person name="Lance S.L."/>
            <person name="McCarthy F.M."/>
            <person name="McCormack J.E."/>
            <person name="Merchant M.E."/>
            <person name="Peterson D.G."/>
            <person name="Pollock D.D."/>
            <person name="Pourmand N."/>
            <person name="Raney B.J."/>
            <person name="Roessler K.A."/>
            <person name="Sanford J.R."/>
            <person name="Sawyer R.H."/>
            <person name="Schmidt C.J."/>
            <person name="Triplett E.W."/>
            <person name="Tuberville T.D."/>
            <person name="Venegas-Anaya M."/>
            <person name="Howard J.T."/>
            <person name="Jarvis E.D."/>
            <person name="Guillette L.J.Jr."/>
            <person name="Glenn T.C."/>
            <person name="Green R.E."/>
            <person name="Ray D.A."/>
        </authorList>
    </citation>
    <scope>NUCLEOTIDE SEQUENCE [LARGE SCALE GENOMIC DNA]</scope>
    <source>
        <strain evidence="2">KSC_2009_1</strain>
    </source>
</reference>
<comment type="caution">
    <text evidence="2">The sequence shown here is derived from an EMBL/GenBank/DDBJ whole genome shotgun (WGS) entry which is preliminary data.</text>
</comment>